<protein>
    <recommendedName>
        <fullName evidence="1">SiaC family regulatory phosphoprotein domain-containing protein</fullName>
    </recommendedName>
</protein>
<organism evidence="2 3">
    <name type="scientific">Williamwhitmania taraxaci</name>
    <dbReference type="NCBI Taxonomy" id="1640674"/>
    <lineage>
        <taxon>Bacteria</taxon>
        <taxon>Pseudomonadati</taxon>
        <taxon>Bacteroidota</taxon>
        <taxon>Bacteroidia</taxon>
        <taxon>Bacteroidales</taxon>
        <taxon>Williamwhitmaniaceae</taxon>
        <taxon>Williamwhitmania</taxon>
    </lineage>
</organism>
<sequence>MNSIFLKGTSQYPDITLDKATGRFEFSGNSIPEDAKEFFSPLFEWLDEYIANPNQETVVYFKMSYYNTPSSKMFFHIFKKLELLKQKGNVVRVKWTYTEEDMDMRDAGHDFAENTTVPVELIVIPEED</sequence>
<proteinExistence type="predicted"/>
<dbReference type="RefSeq" id="WP_170830169.1">
    <property type="nucleotide sequence ID" value="NZ_FMYP01000090.1"/>
</dbReference>
<dbReference type="InterPro" id="IPR018530">
    <property type="entry name" value="SiaC"/>
</dbReference>
<keyword evidence="3" id="KW-1185">Reference proteome</keyword>
<dbReference type="Pfam" id="PF09345">
    <property type="entry name" value="SiaC"/>
    <property type="match status" value="1"/>
</dbReference>
<evidence type="ECO:0000313" key="3">
    <source>
        <dbReference type="Proteomes" id="UP000199452"/>
    </source>
</evidence>
<dbReference type="EMBL" id="FMYP01000090">
    <property type="protein sequence ID" value="SDD13794.1"/>
    <property type="molecule type" value="Genomic_DNA"/>
</dbReference>
<dbReference type="AlphaFoldDB" id="A0A1G6SAX4"/>
<reference evidence="2 3" key="1">
    <citation type="submission" date="2016-09" db="EMBL/GenBank/DDBJ databases">
        <authorList>
            <person name="Capua I."/>
            <person name="De Benedictis P."/>
            <person name="Joannis T."/>
            <person name="Lombin L.H."/>
            <person name="Cattoli G."/>
        </authorList>
    </citation>
    <scope>NUCLEOTIDE SEQUENCE [LARGE SCALE GENOMIC DNA]</scope>
    <source>
        <strain evidence="2 3">A7P-90m</strain>
    </source>
</reference>
<dbReference type="STRING" id="1640674.SAMN05216323_109013"/>
<evidence type="ECO:0000259" key="1">
    <source>
        <dbReference type="Pfam" id="PF09345"/>
    </source>
</evidence>
<gene>
    <name evidence="2" type="ORF">SAMN05216323_109013</name>
</gene>
<dbReference type="Proteomes" id="UP000199452">
    <property type="component" value="Unassembled WGS sequence"/>
</dbReference>
<accession>A0A1G6SAX4</accession>
<name>A0A1G6SAX4_9BACT</name>
<feature type="domain" description="SiaC family regulatory phosphoprotein" evidence="1">
    <location>
        <begin position="7"/>
        <end position="122"/>
    </location>
</feature>
<evidence type="ECO:0000313" key="2">
    <source>
        <dbReference type="EMBL" id="SDD13794.1"/>
    </source>
</evidence>